<proteinExistence type="predicted"/>
<dbReference type="GO" id="GO:0019825">
    <property type="term" value="F:oxygen binding"/>
    <property type="evidence" value="ECO:0007669"/>
    <property type="project" value="InterPro"/>
</dbReference>
<organism evidence="4">
    <name type="scientific">Anisakis simplex</name>
    <name type="common">Herring worm</name>
    <dbReference type="NCBI Taxonomy" id="6269"/>
    <lineage>
        <taxon>Eukaryota</taxon>
        <taxon>Metazoa</taxon>
        <taxon>Ecdysozoa</taxon>
        <taxon>Nematoda</taxon>
        <taxon>Chromadorea</taxon>
        <taxon>Rhabditida</taxon>
        <taxon>Spirurina</taxon>
        <taxon>Ascaridomorpha</taxon>
        <taxon>Ascaridoidea</taxon>
        <taxon>Anisakidae</taxon>
        <taxon>Anisakis</taxon>
        <taxon>Anisakis simplex complex</taxon>
    </lineage>
</organism>
<dbReference type="EMBL" id="UYRR01031851">
    <property type="protein sequence ID" value="VDK52956.1"/>
    <property type="molecule type" value="Genomic_DNA"/>
</dbReference>
<evidence type="ECO:0000313" key="4">
    <source>
        <dbReference type="WBParaSite" id="ASIM_0001522101-mRNA-1"/>
    </source>
</evidence>
<dbReference type="OrthoDB" id="5783368at2759"/>
<keyword evidence="3" id="KW-1185">Reference proteome</keyword>
<reference evidence="2 3" key="2">
    <citation type="submission" date="2018-11" db="EMBL/GenBank/DDBJ databases">
        <authorList>
            <consortium name="Pathogen Informatics"/>
        </authorList>
    </citation>
    <scope>NUCLEOTIDE SEQUENCE [LARGE SCALE GENOMIC DNA]</scope>
</reference>
<evidence type="ECO:0000313" key="2">
    <source>
        <dbReference type="EMBL" id="VDK52956.1"/>
    </source>
</evidence>
<protein>
    <submittedName>
        <fullName evidence="4">GLOBIN domain-containing protein</fullName>
    </submittedName>
</protein>
<dbReference type="Gene3D" id="1.10.490.10">
    <property type="entry name" value="Globins"/>
    <property type="match status" value="1"/>
</dbReference>
<sequence>MSDSATHFIAHRSSYDDNAHAPSILFSAEDRHLLLNGWKRAVTHKDVGGELLTRLLNSGDSQLYLLLRTRSEPYCPAKEATIEVQAYNLRRHCPRATKIADSMTKFLGEVMDAIASEHFSEENVSEMCWRLGALHHQKRVWLQDWNWIHFHKAFIETVMYSDKHYQGYRSCSDTAELKKRYSFTLRRDSHHCIKRIQYEEILWFKLSHFLVKHIKQGFFEEAMHSSLNDSSKERDNDDGSTETPSVTDSLKTHSFDDSIMNDDEEICLDSCVEFDWRLKFPKRLTADL</sequence>
<accession>A0A0M3K2Q9</accession>
<reference evidence="4" key="1">
    <citation type="submission" date="2017-02" db="UniProtKB">
        <authorList>
            <consortium name="WormBaseParasite"/>
        </authorList>
    </citation>
    <scope>IDENTIFICATION</scope>
</reference>
<evidence type="ECO:0000256" key="1">
    <source>
        <dbReference type="SAM" id="MobiDB-lite"/>
    </source>
</evidence>
<dbReference type="GO" id="GO:0020037">
    <property type="term" value="F:heme binding"/>
    <property type="evidence" value="ECO:0007669"/>
    <property type="project" value="InterPro"/>
</dbReference>
<dbReference type="AlphaFoldDB" id="A0A0M3K2Q9"/>
<feature type="region of interest" description="Disordered" evidence="1">
    <location>
        <begin position="228"/>
        <end position="250"/>
    </location>
</feature>
<dbReference type="InterPro" id="IPR012292">
    <property type="entry name" value="Globin/Proto"/>
</dbReference>
<dbReference type="WBParaSite" id="ASIM_0001522101-mRNA-1">
    <property type="protein sequence ID" value="ASIM_0001522101-mRNA-1"/>
    <property type="gene ID" value="ASIM_0001522101"/>
</dbReference>
<dbReference type="Proteomes" id="UP000267096">
    <property type="component" value="Unassembled WGS sequence"/>
</dbReference>
<evidence type="ECO:0000313" key="3">
    <source>
        <dbReference type="Proteomes" id="UP000267096"/>
    </source>
</evidence>
<gene>
    <name evidence="2" type="ORF">ASIM_LOCUS14631</name>
</gene>
<name>A0A0M3K2Q9_ANISI</name>